<dbReference type="CDD" id="cd00198">
    <property type="entry name" value="vWFA"/>
    <property type="match status" value="2"/>
</dbReference>
<dbReference type="GO" id="GO:0005886">
    <property type="term" value="C:plasma membrane"/>
    <property type="evidence" value="ECO:0007669"/>
    <property type="project" value="TreeGrafter"/>
</dbReference>
<dbReference type="Pfam" id="PF08434">
    <property type="entry name" value="CLCA"/>
    <property type="match status" value="2"/>
</dbReference>
<name>A0A8J4TWC2_CLAMG</name>
<dbReference type="SUPFAM" id="SSF53300">
    <property type="entry name" value="vWA-like"/>
    <property type="match status" value="3"/>
</dbReference>
<keyword evidence="3" id="KW-1185">Reference proteome</keyword>
<dbReference type="Pfam" id="PF00092">
    <property type="entry name" value="VWA"/>
    <property type="match status" value="2"/>
</dbReference>
<dbReference type="PANTHER" id="PTHR10579:SF172">
    <property type="entry name" value="CALCIUM-ACTIVATED CHLORIDE CHANNEL REGULATOR 4 PRECURSOR-RELATED"/>
    <property type="match status" value="1"/>
</dbReference>
<dbReference type="OrthoDB" id="687730at2759"/>
<dbReference type="InterPro" id="IPR051266">
    <property type="entry name" value="CLCR"/>
</dbReference>
<dbReference type="Gene3D" id="3.40.50.410">
    <property type="entry name" value="von Willebrand factor, type A domain"/>
    <property type="match status" value="3"/>
</dbReference>
<accession>A0A8J4TWC2</accession>
<comment type="caution">
    <text evidence="2">The sequence shown here is derived from an EMBL/GenBank/DDBJ whole genome shotgun (WGS) entry which is preliminary data.</text>
</comment>
<dbReference type="PROSITE" id="PS50234">
    <property type="entry name" value="VWFA"/>
    <property type="match status" value="1"/>
</dbReference>
<feature type="domain" description="VWFA" evidence="1">
    <location>
        <begin position="704"/>
        <end position="874"/>
    </location>
</feature>
<evidence type="ECO:0000313" key="2">
    <source>
        <dbReference type="EMBL" id="KAF5896863.1"/>
    </source>
</evidence>
<dbReference type="SMART" id="SM00327">
    <property type="entry name" value="VWA"/>
    <property type="match status" value="2"/>
</dbReference>
<proteinExistence type="predicted"/>
<gene>
    <name evidence="2" type="ORF">DAT39_013420</name>
</gene>
<dbReference type="Proteomes" id="UP000727407">
    <property type="component" value="Unassembled WGS sequence"/>
</dbReference>
<dbReference type="InterPro" id="IPR013642">
    <property type="entry name" value="CLCA_N"/>
</dbReference>
<evidence type="ECO:0000313" key="3">
    <source>
        <dbReference type="Proteomes" id="UP000727407"/>
    </source>
</evidence>
<dbReference type="InterPro" id="IPR036465">
    <property type="entry name" value="vWFA_dom_sf"/>
</dbReference>
<dbReference type="InterPro" id="IPR002035">
    <property type="entry name" value="VWF_A"/>
</dbReference>
<dbReference type="EMBL" id="QNUK01000258">
    <property type="protein sequence ID" value="KAF5896863.1"/>
    <property type="molecule type" value="Genomic_DNA"/>
</dbReference>
<feature type="non-terminal residue" evidence="2">
    <location>
        <position position="1954"/>
    </location>
</feature>
<protein>
    <submittedName>
        <fullName evidence="2">Epithelial chloride channel protein-like</fullName>
    </submittedName>
</protein>
<feature type="non-terminal residue" evidence="2">
    <location>
        <position position="1"/>
    </location>
</feature>
<dbReference type="PANTHER" id="PTHR10579">
    <property type="entry name" value="CALCIUM-ACTIVATED CHLORIDE CHANNEL REGULATOR"/>
    <property type="match status" value="1"/>
</dbReference>
<organism evidence="2 3">
    <name type="scientific">Clarias magur</name>
    <name type="common">Asian catfish</name>
    <name type="synonym">Macropteronotus magur</name>
    <dbReference type="NCBI Taxonomy" id="1594786"/>
    <lineage>
        <taxon>Eukaryota</taxon>
        <taxon>Metazoa</taxon>
        <taxon>Chordata</taxon>
        <taxon>Craniata</taxon>
        <taxon>Vertebrata</taxon>
        <taxon>Euteleostomi</taxon>
        <taxon>Actinopterygii</taxon>
        <taxon>Neopterygii</taxon>
        <taxon>Teleostei</taxon>
        <taxon>Ostariophysi</taxon>
        <taxon>Siluriformes</taxon>
        <taxon>Clariidae</taxon>
        <taxon>Clarias</taxon>
    </lineage>
</organism>
<evidence type="ECO:0000259" key="1">
    <source>
        <dbReference type="PROSITE" id="PS50234"/>
    </source>
</evidence>
<reference evidence="2" key="1">
    <citation type="submission" date="2020-07" db="EMBL/GenBank/DDBJ databases">
        <title>Clarias magur genome sequencing, assembly and annotation.</title>
        <authorList>
            <person name="Kushwaha B."/>
            <person name="Kumar R."/>
            <person name="Das P."/>
            <person name="Joshi C.G."/>
            <person name="Kumar D."/>
            <person name="Nagpure N.S."/>
            <person name="Pandey M."/>
            <person name="Agarwal S."/>
            <person name="Srivastava S."/>
            <person name="Singh M."/>
            <person name="Sahoo L."/>
            <person name="Jayasankar P."/>
            <person name="Meher P.K."/>
            <person name="Koringa P.G."/>
            <person name="Iquebal M.A."/>
            <person name="Das S.P."/>
            <person name="Bit A."/>
            <person name="Patnaik S."/>
            <person name="Patel N."/>
            <person name="Shah T.M."/>
            <person name="Hinsu A."/>
            <person name="Jena J.K."/>
        </authorList>
    </citation>
    <scope>NUCLEOTIDE SEQUENCE</scope>
    <source>
        <strain evidence="2">CIFAMagur01</strain>
        <tissue evidence="2">Testis</tissue>
    </source>
</reference>
<sequence length="1954" mass="216593">ALKSDDGKTVGDEIIFLTDGEASDNVQDCFQEAVQSGAIIHTIAFGPKADNVLKSMADKTGGKFRVAQDSQTSQLVDAFSSMTLFDGNPSTLPIQHESTGKLVTDWFNGTIPIDRTSGKHTTFVLIYKKSAPTVYIHSPSGLVYDQRNSTDTANTITLTVPAIAEPGDWKYSFCNREAAAQEMSLTVMSRAAREDVPPVTVTARMSQQLSDEITTMIVLADVSQNYNPVLGVSVWAYLESDNGQTEKLQLLDNGAGADASKYDGVLSKYFINYKRGRYSLKVRVERKEEEMHFPLHRQSSALYVPGYITDGKVELNPPKPPVNVQTENIGSFTRVATGESFVVEQDAPSNFPPNKITDLTAVIQEETVFLRWTAPGEDCDEGTAQSYEIRWSKDLKMLQHNFKSTNLVNTSELLPKKALGPVISIRLEENGYTDILIVISPAVPENEELLHQIKEMLISGSEYLFEALNHKLFIKEVKILVPPNWTTGKYERAGRESFNKGRIRIDSPHPHFGDEPYTHQPGDCGKEAEYIHFTPNFLLKKSFINPYGPRGKVFLHEWAHLRWGVFDEYNTQEPFYMSGGQIQATRCTDTISGKFYEIINQVARPCQTDEDGKPTSSCVFIPDKVQNTSASIMYIQSITSVKAFCQEEEHNYEAPNEQNKKCAKATSTVIFQDSVDKDALLILKPLPSKPSAPNFKVIQRGRRAVCLILDVSGSMSGSRIKLQQQVAKLFLSQIIDEQQYVALVTFSSEAQILSNLTLIDGPASRASLINKLPTTADGLTYICKGLRKGFEALQISHGETKGKEIIFLTDGEATDNVQDCFQEAVKSGAIIHTIAFGPSADKVLKTMAEQTEGEFRVARETISSNELVDAFSSMTMSDGDPITQPVQHESTGKNVADWFNGTVPIDRTAGKHTTFTLIYERSAPAVYIQSPNGLVYDQRNTTDSANTITLTVLGRAEPGDWKYSFLNRETAAQQMSLTVMSRVAGEDLHPVTVTAQMSQQLSDSTKPMVVWAEITQNYVPVLGVSVWAILESNTGHSEKLELLDNGEGADVFKDDGVYSRYFMKFKLGRYSLKVKVESQHEGDQFNLHKHSSALYVPGYIVDGKVELNPPKPPVNVQKQDIGRFTRVVTAKSFVVAKDAPSNFPPNKIKDLTAAIREDTVFLNWTAPGEDCDQGTAQSYEIRWSKDFKMLQNNFSSSNLFNTSALQPQESGSAEQHSFQLNSTIKNDTMLFFAVLSLDKQSAKSEISNIAHATKYGTGDLYKVAPLVTQSNLLYGFSFPDMTTAIWTYSALVPVTTIRLDGNGYTDILIAISPAVPENEELLHQIKEMFISGSEYLFEALDHKVFFKEVKILVPPTWTTGKYERARTESFSKGRIRIDSPHSVFGDEPFTHQTEGCGKEAEYIHFTPNFFLNNSFTIPYGPRDGPASRASLIHKLPTTASGFTYICKALRKGLEALKSDDGKTVGDEIIFLTDGEATDNVQDCFQEAVQSGAIIHTIAFGPNATNVLIAMANQTGGNFRVAQDSQSFNQLVNAFYSMTLYNGNPTTQPIQLESTGMLVTDWFNGTVSIDRTVGNRTTFTLIFKSSAPNMYIQSPSGLVYDQRNTTDTANTITLTVPGTVEPGDWKYSFFNRETASQQMSLIVMSRAAHKDVAPVTVTVRMNQQISDGSKPMVVMAEVSQSYNAVLQVRVSVNLESHTGHSEKMELFDNGAGTDAFKDDGVYSRYFTKIKRGRYSLSVRVENQDAGVQFSSHRYSSALYVPGYIADGKVVLNTPKPPVNVQIENIGRFTRTATGESFVVEKDASSNFPPNKITDLIAEIHNDTVFLSWTAPGEDYDQGTAQAYEIRWSEKLKLLQNNFESSNLFNTSTLLPQESGSAERHYFKLDITIENRTTVFFAVQSMDQQLAKSEVSNIARATNALGPVTTIRLDGNGYTDILIVISPAVPENEELINKIK</sequence>